<evidence type="ECO:0000256" key="1">
    <source>
        <dbReference type="SAM" id="MobiDB-lite"/>
    </source>
</evidence>
<feature type="region of interest" description="Disordered" evidence="1">
    <location>
        <begin position="131"/>
        <end position="164"/>
    </location>
</feature>
<feature type="transmembrane region" description="Helical" evidence="2">
    <location>
        <begin position="178"/>
        <end position="196"/>
    </location>
</feature>
<keyword evidence="2" id="KW-0472">Membrane</keyword>
<evidence type="ECO:0000313" key="4">
    <source>
        <dbReference type="Proteomes" id="UP000018538"/>
    </source>
</evidence>
<name>V7PG98_PLAYE</name>
<gene>
    <name evidence="3" type="ORF">YYC_04113</name>
</gene>
<dbReference type="NCBIfam" id="TIGR01590">
    <property type="entry name" value="yir-bir-cir_Pla"/>
    <property type="match status" value="1"/>
</dbReference>
<accession>V7PG98</accession>
<keyword evidence="4" id="KW-1185">Reference proteome</keyword>
<keyword evidence="2" id="KW-1133">Transmembrane helix</keyword>
<feature type="compositionally biased region" description="Polar residues" evidence="1">
    <location>
        <begin position="137"/>
        <end position="164"/>
    </location>
</feature>
<evidence type="ECO:0000256" key="2">
    <source>
        <dbReference type="SAM" id="Phobius"/>
    </source>
</evidence>
<dbReference type="InterPro" id="IPR006477">
    <property type="entry name" value="Yir_bir_cir"/>
</dbReference>
<protein>
    <recommendedName>
        <fullName evidence="5">YIR protein</fullName>
    </recommendedName>
</protein>
<reference evidence="3 4" key="1">
    <citation type="submission" date="2013-11" db="EMBL/GenBank/DDBJ databases">
        <title>The Genome Sequence of Plasmodium yoelii 17X.</title>
        <authorList>
            <consortium name="The Broad Institute Genomics Platform"/>
            <consortium name="The Broad Institute Genome Sequencing Center for Infectious Disease"/>
            <person name="Neafsey D."/>
            <person name="Adams J."/>
            <person name="Walker B."/>
            <person name="Young S.K."/>
            <person name="Zeng Q."/>
            <person name="Gargeya S."/>
            <person name="Fitzgerald M."/>
            <person name="Haas B."/>
            <person name="Abouelleil A."/>
            <person name="Alvarado L."/>
            <person name="Chapman S.B."/>
            <person name="Gainer-Dewar J."/>
            <person name="Goldberg J."/>
            <person name="Griggs A."/>
            <person name="Gujja S."/>
            <person name="Hansen M."/>
            <person name="Howarth C."/>
            <person name="Imamovic A."/>
            <person name="Ireland A."/>
            <person name="Larimer J."/>
            <person name="McCowan C."/>
            <person name="Murphy C."/>
            <person name="Pearson M."/>
            <person name="Poon T.W."/>
            <person name="Priest M."/>
            <person name="Roberts A."/>
            <person name="Saif S."/>
            <person name="Shea T."/>
            <person name="Sykes S."/>
            <person name="Wortman J."/>
            <person name="Nusbaum C."/>
            <person name="Birren B."/>
        </authorList>
    </citation>
    <scope>NUCLEOTIDE SEQUENCE [LARGE SCALE GENOMIC DNA]</scope>
    <source>
        <strain evidence="3 4">17X</strain>
    </source>
</reference>
<dbReference type="Pfam" id="PF06022">
    <property type="entry name" value="Cir_Bir_Yir"/>
    <property type="match status" value="1"/>
</dbReference>
<evidence type="ECO:0008006" key="5">
    <source>
        <dbReference type="Google" id="ProtNLM"/>
    </source>
</evidence>
<evidence type="ECO:0000313" key="3">
    <source>
        <dbReference type="EMBL" id="ETB58020.1"/>
    </source>
</evidence>
<proteinExistence type="predicted"/>
<keyword evidence="2" id="KW-0812">Transmembrane</keyword>
<dbReference type="AlphaFoldDB" id="V7PG98"/>
<dbReference type="Proteomes" id="UP000018538">
    <property type="component" value="Unassembled WGS sequence"/>
</dbReference>
<sequence>MLNLDKSEQEDNISDFYNYQIVNRDNYNTGIKDVSEYKNYKDLIDKKNYLSMNINIISKFYDPFKSLCNLYTELDDKKKNCKKCSDKANKFVEKYKELNEDSDITDSSPYKEIFSKLSNDYDNLKNECKDDKDSKFPSLTDTNTPQDTGQITEQTGRTGETVQKSDVTSSSSSIVSKLVPFVSIFAAISIFLGISYKYSLFGFRKRVQKHLRKKLKK</sequence>
<dbReference type="EMBL" id="KI635790">
    <property type="protein sequence ID" value="ETB58020.1"/>
    <property type="molecule type" value="Genomic_DNA"/>
</dbReference>
<organism evidence="3 4">
    <name type="scientific">Plasmodium yoelii 17X</name>
    <dbReference type="NCBI Taxonomy" id="1323249"/>
    <lineage>
        <taxon>Eukaryota</taxon>
        <taxon>Sar</taxon>
        <taxon>Alveolata</taxon>
        <taxon>Apicomplexa</taxon>
        <taxon>Aconoidasida</taxon>
        <taxon>Haemosporida</taxon>
        <taxon>Plasmodiidae</taxon>
        <taxon>Plasmodium</taxon>
        <taxon>Plasmodium (Vinckeia)</taxon>
    </lineage>
</organism>